<reference evidence="1" key="1">
    <citation type="journal article" date="2014" name="Front. Microbiol.">
        <title>High frequency of phylogenetically diverse reductive dehalogenase-homologous genes in deep subseafloor sedimentary metagenomes.</title>
        <authorList>
            <person name="Kawai M."/>
            <person name="Futagami T."/>
            <person name="Toyoda A."/>
            <person name="Takaki Y."/>
            <person name="Nishi S."/>
            <person name="Hori S."/>
            <person name="Arai W."/>
            <person name="Tsubouchi T."/>
            <person name="Morono Y."/>
            <person name="Uchiyama I."/>
            <person name="Ito T."/>
            <person name="Fujiyama A."/>
            <person name="Inagaki F."/>
            <person name="Takami H."/>
        </authorList>
    </citation>
    <scope>NUCLEOTIDE SEQUENCE</scope>
    <source>
        <strain evidence="1">Expedition CK06-06</strain>
    </source>
</reference>
<comment type="caution">
    <text evidence="1">The sequence shown here is derived from an EMBL/GenBank/DDBJ whole genome shotgun (WGS) entry which is preliminary data.</text>
</comment>
<gene>
    <name evidence="1" type="ORF">S03H2_53662</name>
</gene>
<proteinExistence type="predicted"/>
<evidence type="ECO:0000313" key="1">
    <source>
        <dbReference type="EMBL" id="GAH62074.1"/>
    </source>
</evidence>
<dbReference type="EMBL" id="BARU01034160">
    <property type="protein sequence ID" value="GAH62074.1"/>
    <property type="molecule type" value="Genomic_DNA"/>
</dbReference>
<accession>X1I7L0</accession>
<protein>
    <submittedName>
        <fullName evidence="1">Uncharacterized protein</fullName>
    </submittedName>
</protein>
<sequence length="57" mass="6621">MIVHSFKINGDSLQFTLNTKTKQWHIKRNYKDMLILTKAKGEAVIKFLEVIQEGDIS</sequence>
<dbReference type="AlphaFoldDB" id="X1I7L0"/>
<name>X1I7L0_9ZZZZ</name>
<organism evidence="1">
    <name type="scientific">marine sediment metagenome</name>
    <dbReference type="NCBI Taxonomy" id="412755"/>
    <lineage>
        <taxon>unclassified sequences</taxon>
        <taxon>metagenomes</taxon>
        <taxon>ecological metagenomes</taxon>
    </lineage>
</organism>